<dbReference type="Proteomes" id="UP000176997">
    <property type="component" value="Unassembled WGS sequence"/>
</dbReference>
<evidence type="ECO:0000256" key="1">
    <source>
        <dbReference type="SAM" id="Phobius"/>
    </source>
</evidence>
<comment type="caution">
    <text evidence="2">The sequence shown here is derived from an EMBL/GenBank/DDBJ whole genome shotgun (WGS) entry which is preliminary data.</text>
</comment>
<dbReference type="STRING" id="1802723.A2675_00105"/>
<dbReference type="AlphaFoldDB" id="A0A1G2S8U5"/>
<sequence>MNLLASRDKKLTRKTKIIAIILITISIVGGAFFFAKKVMGLGVFVFGGPIVWVDYCTCSGNMRLTIGPPVPGRYVFQPGASMLYLFYQVYRPGPWTLGGGTAGGSCSIYVGTGCATLPTSGTIRMIGTSL</sequence>
<dbReference type="EMBL" id="MHUS01000011">
    <property type="protein sequence ID" value="OHA81427.1"/>
    <property type="molecule type" value="Genomic_DNA"/>
</dbReference>
<feature type="transmembrane region" description="Helical" evidence="1">
    <location>
        <begin position="41"/>
        <end position="58"/>
    </location>
</feature>
<evidence type="ECO:0000313" key="2">
    <source>
        <dbReference type="EMBL" id="OHA81427.1"/>
    </source>
</evidence>
<keyword evidence="1" id="KW-0472">Membrane</keyword>
<name>A0A1G2S8U5_9BACT</name>
<keyword evidence="1" id="KW-1133">Transmembrane helix</keyword>
<organism evidence="2 3">
    <name type="scientific">Candidatus Yonathbacteria bacterium RIFCSPHIGHO2_01_FULL_51_10</name>
    <dbReference type="NCBI Taxonomy" id="1802723"/>
    <lineage>
        <taxon>Bacteria</taxon>
        <taxon>Candidatus Yonathiibacteriota</taxon>
    </lineage>
</organism>
<protein>
    <submittedName>
        <fullName evidence="2">Uncharacterized protein</fullName>
    </submittedName>
</protein>
<reference evidence="2 3" key="1">
    <citation type="journal article" date="2016" name="Nat. Commun.">
        <title>Thousands of microbial genomes shed light on interconnected biogeochemical processes in an aquifer system.</title>
        <authorList>
            <person name="Anantharaman K."/>
            <person name="Brown C.T."/>
            <person name="Hug L.A."/>
            <person name="Sharon I."/>
            <person name="Castelle C.J."/>
            <person name="Probst A.J."/>
            <person name="Thomas B.C."/>
            <person name="Singh A."/>
            <person name="Wilkins M.J."/>
            <person name="Karaoz U."/>
            <person name="Brodie E.L."/>
            <person name="Williams K.H."/>
            <person name="Hubbard S.S."/>
            <person name="Banfield J.F."/>
        </authorList>
    </citation>
    <scope>NUCLEOTIDE SEQUENCE [LARGE SCALE GENOMIC DNA]</scope>
</reference>
<gene>
    <name evidence="2" type="ORF">A2675_00105</name>
</gene>
<feature type="transmembrane region" description="Helical" evidence="1">
    <location>
        <begin position="17"/>
        <end position="35"/>
    </location>
</feature>
<evidence type="ECO:0000313" key="3">
    <source>
        <dbReference type="Proteomes" id="UP000176997"/>
    </source>
</evidence>
<accession>A0A1G2S8U5</accession>
<keyword evidence="1" id="KW-0812">Transmembrane</keyword>
<proteinExistence type="predicted"/>